<comment type="caution">
    <text evidence="1">The sequence shown here is derived from an EMBL/GenBank/DDBJ whole genome shotgun (WGS) entry which is preliminary data.</text>
</comment>
<dbReference type="EMBL" id="CAVLEF010000007">
    <property type="protein sequence ID" value="CAK1546322.1"/>
    <property type="molecule type" value="Genomic_DNA"/>
</dbReference>
<evidence type="ECO:0000313" key="2">
    <source>
        <dbReference type="Proteomes" id="UP001497472"/>
    </source>
</evidence>
<dbReference type="Proteomes" id="UP001497472">
    <property type="component" value="Unassembled WGS sequence"/>
</dbReference>
<accession>A0AAV1JBM0</accession>
<name>A0AAV1JBM0_9NEOP</name>
<sequence>MASRSKAHKQLSCKQSLLLFRRQGGGRKQGSNANSRHLRNKLSCCCDTWKWLSKAKYIYLAYLLRRVY</sequence>
<reference evidence="1 2" key="1">
    <citation type="submission" date="2023-11" db="EMBL/GenBank/DDBJ databases">
        <authorList>
            <person name="Okamura Y."/>
        </authorList>
    </citation>
    <scope>NUCLEOTIDE SEQUENCE [LARGE SCALE GENOMIC DNA]</scope>
</reference>
<proteinExistence type="predicted"/>
<dbReference type="AlphaFoldDB" id="A0AAV1JBM0"/>
<gene>
    <name evidence="1" type="ORF">LNINA_LOCUS5901</name>
</gene>
<keyword evidence="2" id="KW-1185">Reference proteome</keyword>
<organism evidence="1 2">
    <name type="scientific">Leptosia nina</name>
    <dbReference type="NCBI Taxonomy" id="320188"/>
    <lineage>
        <taxon>Eukaryota</taxon>
        <taxon>Metazoa</taxon>
        <taxon>Ecdysozoa</taxon>
        <taxon>Arthropoda</taxon>
        <taxon>Hexapoda</taxon>
        <taxon>Insecta</taxon>
        <taxon>Pterygota</taxon>
        <taxon>Neoptera</taxon>
        <taxon>Endopterygota</taxon>
        <taxon>Lepidoptera</taxon>
        <taxon>Glossata</taxon>
        <taxon>Ditrysia</taxon>
        <taxon>Papilionoidea</taxon>
        <taxon>Pieridae</taxon>
        <taxon>Pierinae</taxon>
        <taxon>Leptosia</taxon>
    </lineage>
</organism>
<evidence type="ECO:0000313" key="1">
    <source>
        <dbReference type="EMBL" id="CAK1546322.1"/>
    </source>
</evidence>
<evidence type="ECO:0008006" key="3">
    <source>
        <dbReference type="Google" id="ProtNLM"/>
    </source>
</evidence>
<protein>
    <recommendedName>
        <fullName evidence="3">Ribosomal protein L20</fullName>
    </recommendedName>
</protein>